<dbReference type="RefSeq" id="XP_038060679.1">
    <property type="nucleotide sequence ID" value="XM_038204751.1"/>
</dbReference>
<accession>A0A914ABE5</accession>
<dbReference type="EnsemblMetazoa" id="XM_038204751.1">
    <property type="protein sequence ID" value="XP_038060679.1"/>
    <property type="gene ID" value="LOC119731570"/>
</dbReference>
<feature type="repeat" description="WD" evidence="3">
    <location>
        <begin position="1254"/>
        <end position="1295"/>
    </location>
</feature>
<feature type="compositionally biased region" description="Polar residues" evidence="4">
    <location>
        <begin position="1587"/>
        <end position="1606"/>
    </location>
</feature>
<evidence type="ECO:0000259" key="6">
    <source>
        <dbReference type="Pfam" id="PF25469"/>
    </source>
</evidence>
<dbReference type="PROSITE" id="PS50294">
    <property type="entry name" value="WD_REPEATS_REGION"/>
    <property type="match status" value="8"/>
</dbReference>
<feature type="domain" description="NWD1/2-like winged helix-turn-helix" evidence="6">
    <location>
        <begin position="626"/>
        <end position="729"/>
    </location>
</feature>
<evidence type="ECO:0000256" key="2">
    <source>
        <dbReference type="ARBA" id="ARBA00022737"/>
    </source>
</evidence>
<dbReference type="Proteomes" id="UP000887568">
    <property type="component" value="Unplaced"/>
</dbReference>
<keyword evidence="8" id="KW-1185">Reference proteome</keyword>
<dbReference type="InterPro" id="IPR052752">
    <property type="entry name" value="NACHT-WD_repeat"/>
</dbReference>
<dbReference type="Gene3D" id="1.25.40.370">
    <property type="match status" value="1"/>
</dbReference>
<evidence type="ECO:0000259" key="5">
    <source>
        <dbReference type="Pfam" id="PF13191"/>
    </source>
</evidence>
<dbReference type="InterPro" id="IPR036322">
    <property type="entry name" value="WD40_repeat_dom_sf"/>
</dbReference>
<dbReference type="SMART" id="SM00320">
    <property type="entry name" value="WD40"/>
    <property type="match status" value="13"/>
</dbReference>
<keyword evidence="1 3" id="KW-0853">WD repeat</keyword>
<dbReference type="InterPro" id="IPR057588">
    <property type="entry name" value="NWD1/2-like_WH"/>
</dbReference>
<organism evidence="7 8">
    <name type="scientific">Patiria miniata</name>
    <name type="common">Bat star</name>
    <name type="synonym">Asterina miniata</name>
    <dbReference type="NCBI Taxonomy" id="46514"/>
    <lineage>
        <taxon>Eukaryota</taxon>
        <taxon>Metazoa</taxon>
        <taxon>Echinodermata</taxon>
        <taxon>Eleutherozoa</taxon>
        <taxon>Asterozoa</taxon>
        <taxon>Asteroidea</taxon>
        <taxon>Valvatacea</taxon>
        <taxon>Valvatida</taxon>
        <taxon>Asterinidae</taxon>
        <taxon>Patiria</taxon>
    </lineage>
</organism>
<keyword evidence="2" id="KW-0677">Repeat</keyword>
<dbReference type="PRINTS" id="PR00320">
    <property type="entry name" value="GPROTEINBRPT"/>
</dbReference>
<feature type="repeat" description="WD" evidence="3">
    <location>
        <begin position="1418"/>
        <end position="1459"/>
    </location>
</feature>
<feature type="repeat" description="WD" evidence="3">
    <location>
        <begin position="1376"/>
        <end position="1417"/>
    </location>
</feature>
<reference evidence="7" key="1">
    <citation type="submission" date="2022-11" db="UniProtKB">
        <authorList>
            <consortium name="EnsemblMetazoa"/>
        </authorList>
    </citation>
    <scope>IDENTIFICATION</scope>
</reference>
<feature type="region of interest" description="Disordered" evidence="4">
    <location>
        <begin position="1554"/>
        <end position="1642"/>
    </location>
</feature>
<evidence type="ECO:0000256" key="3">
    <source>
        <dbReference type="PROSITE-ProRule" id="PRU00221"/>
    </source>
</evidence>
<evidence type="ECO:0000256" key="1">
    <source>
        <dbReference type="ARBA" id="ARBA00022574"/>
    </source>
</evidence>
<dbReference type="SUPFAM" id="SSF52540">
    <property type="entry name" value="P-loop containing nucleoside triphosphate hydrolases"/>
    <property type="match status" value="1"/>
</dbReference>
<dbReference type="Pfam" id="PF00400">
    <property type="entry name" value="WD40"/>
    <property type="match status" value="10"/>
</dbReference>
<dbReference type="PROSITE" id="PS50082">
    <property type="entry name" value="WD_REPEATS_2"/>
    <property type="match status" value="10"/>
</dbReference>
<dbReference type="InterPro" id="IPR015943">
    <property type="entry name" value="WD40/YVTN_repeat-like_dom_sf"/>
</dbReference>
<dbReference type="Gene3D" id="2.130.10.10">
    <property type="entry name" value="YVTN repeat-like/Quinoprotein amine dehydrogenase"/>
    <property type="match status" value="4"/>
</dbReference>
<dbReference type="Pfam" id="PF13191">
    <property type="entry name" value="AAA_16"/>
    <property type="match status" value="1"/>
</dbReference>
<dbReference type="PANTHER" id="PTHR19871:SF41">
    <property type="entry name" value="NACHT DOMAIN- AND WD REPEAT-CONTAINING PROTEIN 1-LIKE"/>
    <property type="match status" value="1"/>
</dbReference>
<feature type="repeat" description="WD" evidence="3">
    <location>
        <begin position="1001"/>
        <end position="1042"/>
    </location>
</feature>
<dbReference type="OMA" id="DSFYWDL"/>
<proteinExistence type="predicted"/>
<dbReference type="InterPro" id="IPR001680">
    <property type="entry name" value="WD40_rpt"/>
</dbReference>
<dbReference type="InterPro" id="IPR027417">
    <property type="entry name" value="P-loop_NTPase"/>
</dbReference>
<feature type="repeat" description="WD" evidence="3">
    <location>
        <begin position="1043"/>
        <end position="1084"/>
    </location>
</feature>
<dbReference type="PANTHER" id="PTHR19871">
    <property type="entry name" value="BETA TRANSDUCIN-RELATED PROTEIN"/>
    <property type="match status" value="1"/>
</dbReference>
<dbReference type="InterPro" id="IPR041664">
    <property type="entry name" value="AAA_16"/>
</dbReference>
<feature type="repeat" description="WD" evidence="3">
    <location>
        <begin position="1296"/>
        <end position="1337"/>
    </location>
</feature>
<dbReference type="Pfam" id="PF25469">
    <property type="entry name" value="WHD_NWD1"/>
    <property type="match status" value="1"/>
</dbReference>
<dbReference type="Gene3D" id="3.40.50.300">
    <property type="entry name" value="P-loop containing nucleotide triphosphate hydrolases"/>
    <property type="match status" value="1"/>
</dbReference>
<dbReference type="SUPFAM" id="SSF50978">
    <property type="entry name" value="WD40 repeat-like"/>
    <property type="match status" value="2"/>
</dbReference>
<name>A0A914ABE5_PATMI</name>
<dbReference type="CDD" id="cd00200">
    <property type="entry name" value="WD40"/>
    <property type="match status" value="2"/>
</dbReference>
<feature type="repeat" description="WD" evidence="3">
    <location>
        <begin position="1169"/>
        <end position="1210"/>
    </location>
</feature>
<evidence type="ECO:0000313" key="7">
    <source>
        <dbReference type="EnsemblMetazoa" id="XP_038060679.1"/>
    </source>
</evidence>
<feature type="domain" description="Orc1-like AAA ATPase" evidence="5">
    <location>
        <begin position="373"/>
        <end position="499"/>
    </location>
</feature>
<dbReference type="InterPro" id="IPR019775">
    <property type="entry name" value="WD40_repeat_CS"/>
</dbReference>
<feature type="repeat" description="WD" evidence="3">
    <location>
        <begin position="1460"/>
        <end position="1501"/>
    </location>
</feature>
<dbReference type="InterPro" id="IPR020472">
    <property type="entry name" value="WD40_PAC1"/>
</dbReference>
<protein>
    <submittedName>
        <fullName evidence="7">Uncharacterized protein</fullName>
    </submittedName>
</protein>
<dbReference type="OrthoDB" id="9990676at2759"/>
<evidence type="ECO:0000313" key="8">
    <source>
        <dbReference type="Proteomes" id="UP000887568"/>
    </source>
</evidence>
<sequence length="1647" mass="183986">MVMDAGIINGRITSLPPQPSRVVKVVLCCTKSDTEHERYALLRDAVPELQRHCQEYGLDFQLVDMYYSPGDIATNDHEMGALRLREIGDAHRISQGPFFLSIIGNKYGDYVLPTRIDSTEFSHIRDCAFEAGKDINILDEWYVPEADVQDQVYTLSPISAKLKYYYDLSEENKEAHEKDVAKWKKTHDSLLEILQQCSEYVHDEGLLNEEQLHKYHMSAIENEIIHAHQLSNDASRKCLYIFRTLDDFPQNVENQEMHNYVDIRKPSRPKIYKKAQERIKFLKETKIPSLVCEENIFMYSTPWSTGGMDPKNNDEHAHYIKEMTSQIIFRIKELINEEVGKEKENSRNVDNSKSVLSEVVAHGQIAALRKNNFISRDSVINQVEGLVNPLKAEARKENHPIILHGEAGSGKTTVVSQLVHLAPTWLGEGVTMVARFMGRTTNCKSMRDFLESASRQIIEAYKPKKLTDLPREGEKLAEFFVKLVTTVPSQAKPLLIVVDIPEEISQHLTKKLLDWLPCEFPASTHMVISLSDSPALKVLHEKISNQNHFIRVTSLNDRELSELVKLFLTENSRPLAADQVKIVTRAVARHPLPMFAKLMCHEAQFVNPSGNGRDPVAALNEAANLVLQHVEERHGVTMTSHILRYLTVAHHGLTEAELLDLLSCDDKLLDSIYPDSLPQLIRFPYHLWAAIKFDLGSLLEEHFMDNKTLLTWSGSVIRQIAAQRYFTNSCLLVECHAHIAQLFLQGWVKEKTWSLPGRDLDGVDAGRKVAPQPLLYGETRYNMRRLSELWYHLAHAGDLKRLKSSTLCNFEYLLAKAHAMSVYQLLQDFDTVRSMVIDSEIDLTRSAILLSAPALTADPLQLAAELIGRLLPVKVDYPGSLEYLVNQSMEWCEQFTRPLIVPLASWLPTPREPYVTTVPCEGAIQKMALSNDNQVVYCVIRDTFLAAFRVASHEKVWEVKGHDMEVTCIQTSDDNRWLLTGSTDKTVKVWCTDKAECAATLAEHKGVVTSVRMTHKGERIISGSADYKLRVFNSGTKALEKTLEGHRDAVIAISVNSHDDVLVSAAADSTIRTWSLENFTQLDVIEGHKCLITHMTISSDDMFIITAYEDKKVQISCLPTGSEVHCLEQHDENIVDLSTCADGNHVAIATIKHKVLVYNIKTQEIVQTLTGHKGPVSTVAVTRDGHFVMTASMDGNIRVWNMPKKSNSEVSPYSHQDKVTCIALSKEGIFAITGSTDCTLRLWNLEQSQMMNILCEHTKPITCVALADDASFAVSGSEDKSVRVWSAGSGVVVVYFTEHSDVISNVLITSDNKRILSADFSNHMKLWRAESGEVLLSCSGPSSMVTLTPNNDFAISGDRNELMKIWSVGSGESVKTINHVETITCLVVTKDNHFTITGSEDMSLKIWETETGKLTQILAGHDDKVSCVATADHNRHVISGSHDKTLIIWNMGTGEIEKVLTGHTDIVTSAKMTSDGSIVVSGSHDGTVRVWAVQTGLLVTAFHMNVRVAELQMSFDASHIVVRLLEGGCAPLLCLHNSPATDIKSQSQVDIDIREGQRDSRPSEPGTEEESSSTVLPIKPKPPLVHKQTSLQMPAISRKSTTSAPDTSRPKAIVASAKARHQSYQDATPQSSGKAKKNKKSGVCLLF</sequence>
<evidence type="ECO:0000256" key="4">
    <source>
        <dbReference type="SAM" id="MobiDB-lite"/>
    </source>
</evidence>
<dbReference type="GeneID" id="119731570"/>
<feature type="repeat" description="WD" evidence="3">
    <location>
        <begin position="959"/>
        <end position="1000"/>
    </location>
</feature>
<feature type="repeat" description="WD" evidence="3">
    <location>
        <begin position="1212"/>
        <end position="1253"/>
    </location>
</feature>
<dbReference type="PROSITE" id="PS00678">
    <property type="entry name" value="WD_REPEATS_1"/>
    <property type="match status" value="3"/>
</dbReference>